<evidence type="ECO:0000256" key="2">
    <source>
        <dbReference type="SAM" id="SignalP"/>
    </source>
</evidence>
<protein>
    <submittedName>
        <fullName evidence="3">Uncharacterized protein</fullName>
    </submittedName>
</protein>
<dbReference type="Proteomes" id="UP001347796">
    <property type="component" value="Unassembled WGS sequence"/>
</dbReference>
<feature type="region of interest" description="Disordered" evidence="1">
    <location>
        <begin position="24"/>
        <end position="51"/>
    </location>
</feature>
<evidence type="ECO:0000313" key="4">
    <source>
        <dbReference type="Proteomes" id="UP001347796"/>
    </source>
</evidence>
<feature type="chain" id="PRO_5042981226" evidence="2">
    <location>
        <begin position="22"/>
        <end position="174"/>
    </location>
</feature>
<gene>
    <name evidence="3" type="ORF">SNE40_003728</name>
</gene>
<name>A0AAN8KH89_PATCE</name>
<dbReference type="AlphaFoldDB" id="A0AAN8KH89"/>
<keyword evidence="2" id="KW-0732">Signal</keyword>
<evidence type="ECO:0000256" key="1">
    <source>
        <dbReference type="SAM" id="MobiDB-lite"/>
    </source>
</evidence>
<accession>A0AAN8KH89</accession>
<comment type="caution">
    <text evidence="3">The sequence shown here is derived from an EMBL/GenBank/DDBJ whole genome shotgun (WGS) entry which is preliminary data.</text>
</comment>
<feature type="signal peptide" evidence="2">
    <location>
        <begin position="1"/>
        <end position="21"/>
    </location>
</feature>
<keyword evidence="4" id="KW-1185">Reference proteome</keyword>
<evidence type="ECO:0000313" key="3">
    <source>
        <dbReference type="EMBL" id="KAK6192219.1"/>
    </source>
</evidence>
<sequence>MESLVVFVLTLSIIAVSFTKAQTTDALTPDPQTQQTQMTVPQTTAAQTPETQTPVPLAVVQTPAPLAVVQTPAPLAVVSTTTISPIVQARRDRALLQLTWRLQMRKGALEFNALHLNRTAQFIKQRLTVYNAALENLPKIVSGLITLPYQRYFLRLPTVLRHASNLVAANNSGP</sequence>
<proteinExistence type="predicted"/>
<reference evidence="3 4" key="1">
    <citation type="submission" date="2024-01" db="EMBL/GenBank/DDBJ databases">
        <title>The genome of the rayed Mediterranean limpet Patella caerulea (Linnaeus, 1758).</title>
        <authorList>
            <person name="Anh-Thu Weber A."/>
            <person name="Halstead-Nussloch G."/>
        </authorList>
    </citation>
    <scope>NUCLEOTIDE SEQUENCE [LARGE SCALE GENOMIC DNA]</scope>
    <source>
        <strain evidence="3">AATW-2023a</strain>
        <tissue evidence="3">Whole specimen</tissue>
    </source>
</reference>
<dbReference type="EMBL" id="JAZGQO010000002">
    <property type="protein sequence ID" value="KAK6192219.1"/>
    <property type="molecule type" value="Genomic_DNA"/>
</dbReference>
<organism evidence="3 4">
    <name type="scientific">Patella caerulea</name>
    <name type="common">Rayed Mediterranean limpet</name>
    <dbReference type="NCBI Taxonomy" id="87958"/>
    <lineage>
        <taxon>Eukaryota</taxon>
        <taxon>Metazoa</taxon>
        <taxon>Spiralia</taxon>
        <taxon>Lophotrochozoa</taxon>
        <taxon>Mollusca</taxon>
        <taxon>Gastropoda</taxon>
        <taxon>Patellogastropoda</taxon>
        <taxon>Patelloidea</taxon>
        <taxon>Patellidae</taxon>
        <taxon>Patella</taxon>
    </lineage>
</organism>